<feature type="region of interest" description="Disordered" evidence="1">
    <location>
        <begin position="62"/>
        <end position="82"/>
    </location>
</feature>
<sequence length="396" mass="41376">MTHRSLSGELHDDPRRSGAASPPRPPPPSRPRLSRPPPPGRPRRRRLAGVVAAAALAALGCGAGASSQPASPTPQPAAPMTPAQIAARATPAVVTIRGDGSLGAGFLVREDGWIATNFHVIAGAADLKVILWDQSEHPVLEVLAFDEDRDLAIVRIHARRKLPLLPLGDSGAVRPGDPVVAIGHPLGLADTVSNGLVSAVRVVDPALTLLQISAPIAPGSSGGPLFNERGEVIGVAAAVATQGQNLNFGVPAAYLKKLLVHPDPVPLSTFAAETADEGTALPPVKRSVPRHALALLRGCNENDLLVLARTMDGAIQVGSPLYNQGDFASCYHIYEGAALDMERRLGAACKGPKQALAEGRRKAARLDDNSAQAWAMRDAFDGLLDVILRKVHGDVE</sequence>
<dbReference type="PANTHER" id="PTHR22939:SF129">
    <property type="entry name" value="SERINE PROTEASE HTRA2, MITOCHONDRIAL"/>
    <property type="match status" value="1"/>
</dbReference>
<dbReference type="Gene3D" id="2.40.10.10">
    <property type="entry name" value="Trypsin-like serine proteases"/>
    <property type="match status" value="2"/>
</dbReference>
<dbReference type="InterPro" id="IPR001940">
    <property type="entry name" value="Peptidase_S1C"/>
</dbReference>
<dbReference type="PRINTS" id="PR00834">
    <property type="entry name" value="PROTEASES2C"/>
</dbReference>
<protein>
    <submittedName>
        <fullName evidence="2">Serine protease</fullName>
        <ecNumber evidence="2">3.4.21.108</ecNumber>
    </submittedName>
</protein>
<dbReference type="GO" id="GO:0006508">
    <property type="term" value="P:proteolysis"/>
    <property type="evidence" value="ECO:0007669"/>
    <property type="project" value="UniProtKB-KW"/>
</dbReference>
<keyword evidence="2" id="KW-0378">Hydrolase</keyword>
<dbReference type="OrthoDB" id="9792750at2"/>
<dbReference type="SUPFAM" id="SSF50494">
    <property type="entry name" value="Trypsin-like serine proteases"/>
    <property type="match status" value="1"/>
</dbReference>
<organism evidence="2 3">
    <name type="scientific">Sorangium cellulosum</name>
    <name type="common">Polyangium cellulosum</name>
    <dbReference type="NCBI Taxonomy" id="56"/>
    <lineage>
        <taxon>Bacteria</taxon>
        <taxon>Pseudomonadati</taxon>
        <taxon>Myxococcota</taxon>
        <taxon>Polyangia</taxon>
        <taxon>Polyangiales</taxon>
        <taxon>Polyangiaceae</taxon>
        <taxon>Sorangium</taxon>
    </lineage>
</organism>
<dbReference type="GO" id="GO:0004252">
    <property type="term" value="F:serine-type endopeptidase activity"/>
    <property type="evidence" value="ECO:0007669"/>
    <property type="project" value="InterPro"/>
</dbReference>
<dbReference type="EC" id="3.4.21.108" evidence="2"/>
<evidence type="ECO:0000313" key="2">
    <source>
        <dbReference type="EMBL" id="AUX40744.1"/>
    </source>
</evidence>
<keyword evidence="2" id="KW-0645">Protease</keyword>
<dbReference type="AlphaFoldDB" id="A0A2L0EN58"/>
<dbReference type="EMBL" id="CP012673">
    <property type="protein sequence ID" value="AUX40744.1"/>
    <property type="molecule type" value="Genomic_DNA"/>
</dbReference>
<feature type="compositionally biased region" description="Pro residues" evidence="1">
    <location>
        <begin position="22"/>
        <end position="40"/>
    </location>
</feature>
<dbReference type="Pfam" id="PF13365">
    <property type="entry name" value="Trypsin_2"/>
    <property type="match status" value="1"/>
</dbReference>
<name>A0A2L0EN58_SORCE</name>
<reference evidence="2 3" key="1">
    <citation type="submission" date="2015-09" db="EMBL/GenBank/DDBJ databases">
        <title>Sorangium comparison.</title>
        <authorList>
            <person name="Zaburannyi N."/>
            <person name="Bunk B."/>
            <person name="Overmann J."/>
            <person name="Mueller R."/>
        </authorList>
    </citation>
    <scope>NUCLEOTIDE SEQUENCE [LARGE SCALE GENOMIC DNA]</scope>
    <source>
        <strain evidence="2 3">So ce26</strain>
    </source>
</reference>
<feature type="region of interest" description="Disordered" evidence="1">
    <location>
        <begin position="1"/>
        <end position="47"/>
    </location>
</feature>
<accession>A0A2L0EN58</accession>
<dbReference type="InterPro" id="IPR009003">
    <property type="entry name" value="Peptidase_S1_PA"/>
</dbReference>
<dbReference type="Proteomes" id="UP000238348">
    <property type="component" value="Chromosome"/>
</dbReference>
<gene>
    <name evidence="2" type="primary">htrA</name>
    <name evidence="2" type="ORF">SOCE26_021450</name>
</gene>
<proteinExistence type="predicted"/>
<evidence type="ECO:0000256" key="1">
    <source>
        <dbReference type="SAM" id="MobiDB-lite"/>
    </source>
</evidence>
<dbReference type="InterPro" id="IPR043504">
    <property type="entry name" value="Peptidase_S1_PA_chymotrypsin"/>
</dbReference>
<dbReference type="PANTHER" id="PTHR22939">
    <property type="entry name" value="SERINE PROTEASE FAMILY S1C HTRA-RELATED"/>
    <property type="match status" value="1"/>
</dbReference>
<evidence type="ECO:0000313" key="3">
    <source>
        <dbReference type="Proteomes" id="UP000238348"/>
    </source>
</evidence>